<sequence>MAPPHNATAVFFNYYYVAIPVILIILLFAYGLSRDYISDEDSLQPTSTYAIPVPENMDYDTIHLFNQVVKDNHTLLFLRSSAIQSNLPVPLDSPIFFQITLLQFPQNARLVLGIAPLNESIDPIQVYGEGSISIEAIHEQPKESPLVNQLTFVKGDVFGCYINFRFTPTICFFKNGVASSCLSLPRYLKRVYPSVYATQGCCLLYSFDSPTLSQHLPSEENNV</sequence>
<organism evidence="1 2">
    <name type="scientific">Entomophthora muscae</name>
    <dbReference type="NCBI Taxonomy" id="34485"/>
    <lineage>
        <taxon>Eukaryota</taxon>
        <taxon>Fungi</taxon>
        <taxon>Fungi incertae sedis</taxon>
        <taxon>Zoopagomycota</taxon>
        <taxon>Entomophthoromycotina</taxon>
        <taxon>Entomophthoromycetes</taxon>
        <taxon>Entomophthorales</taxon>
        <taxon>Entomophthoraceae</taxon>
        <taxon>Entomophthora</taxon>
    </lineage>
</organism>
<proteinExistence type="predicted"/>
<keyword evidence="2" id="KW-1185">Reference proteome</keyword>
<comment type="caution">
    <text evidence="1">The sequence shown here is derived from an EMBL/GenBank/DDBJ whole genome shotgun (WGS) entry which is preliminary data.</text>
</comment>
<dbReference type="Proteomes" id="UP001165960">
    <property type="component" value="Unassembled WGS sequence"/>
</dbReference>
<reference evidence="1" key="1">
    <citation type="submission" date="2022-04" db="EMBL/GenBank/DDBJ databases">
        <title>Genome of the entomopathogenic fungus Entomophthora muscae.</title>
        <authorList>
            <person name="Elya C."/>
            <person name="Lovett B.R."/>
            <person name="Lee E."/>
            <person name="Macias A.M."/>
            <person name="Hajek A.E."/>
            <person name="De Bivort B.L."/>
            <person name="Kasson M.T."/>
            <person name="De Fine Licht H.H."/>
            <person name="Stajich J.E."/>
        </authorList>
    </citation>
    <scope>NUCLEOTIDE SEQUENCE</scope>
    <source>
        <strain evidence="1">Berkeley</strain>
    </source>
</reference>
<dbReference type="EMBL" id="QTSX02002153">
    <property type="protein sequence ID" value="KAJ9078316.1"/>
    <property type="molecule type" value="Genomic_DNA"/>
</dbReference>
<name>A0ACC2TV18_9FUNG</name>
<evidence type="ECO:0000313" key="2">
    <source>
        <dbReference type="Proteomes" id="UP001165960"/>
    </source>
</evidence>
<evidence type="ECO:0000313" key="1">
    <source>
        <dbReference type="EMBL" id="KAJ9078316.1"/>
    </source>
</evidence>
<gene>
    <name evidence="1" type="ORF">DSO57_1007871</name>
</gene>
<protein>
    <submittedName>
        <fullName evidence="1">Uncharacterized protein</fullName>
    </submittedName>
</protein>
<accession>A0ACC2TV18</accession>